<dbReference type="Gene3D" id="1.10.3170.10">
    <property type="entry name" value="Recbcd, chain B, domain 2"/>
    <property type="match status" value="1"/>
</dbReference>
<dbReference type="GO" id="GO:0016787">
    <property type="term" value="F:hydrolase activity"/>
    <property type="evidence" value="ECO:0007669"/>
    <property type="project" value="UniProtKB-KW"/>
</dbReference>
<dbReference type="SUPFAM" id="SSF52540">
    <property type="entry name" value="P-loop containing nucleoside triphosphate hydrolases"/>
    <property type="match status" value="1"/>
</dbReference>
<evidence type="ECO:0000313" key="6">
    <source>
        <dbReference type="EMBL" id="BBU81416.1"/>
    </source>
</evidence>
<dbReference type="Pfam" id="PF00580">
    <property type="entry name" value="UvrD-helicase"/>
    <property type="match status" value="1"/>
</dbReference>
<proteinExistence type="predicted"/>
<evidence type="ECO:0000256" key="3">
    <source>
        <dbReference type="ARBA" id="ARBA00022806"/>
    </source>
</evidence>
<evidence type="ECO:0000259" key="5">
    <source>
        <dbReference type="Pfam" id="PF00580"/>
    </source>
</evidence>
<name>A0A8S0FMT2_ECOLX</name>
<reference evidence="6 7" key="1">
    <citation type="submission" date="2020-01" db="EMBL/GenBank/DDBJ databases">
        <title>Dynamics of blaIMP-6 dissemination in carbapenem resistant Enterobacteriacea isolated from regional surveillance in Osaka, Japan.</title>
        <authorList>
            <person name="Abe R."/>
            <person name="Akeda Y."/>
            <person name="Sugawara Y."/>
            <person name="Yamamoto N."/>
            <person name="Tomono K."/>
            <person name="Takeuchi D."/>
            <person name="Kawahara R."/>
            <person name="Hamada S."/>
        </authorList>
    </citation>
    <scope>NUCLEOTIDE SEQUENCE [LARGE SCALE GENOMIC DNA]</scope>
    <source>
        <strain evidence="6 7">E300</strain>
    </source>
</reference>
<evidence type="ECO:0000313" key="7">
    <source>
        <dbReference type="Proteomes" id="UP000467488"/>
    </source>
</evidence>
<keyword evidence="4" id="KW-0067">ATP-binding</keyword>
<gene>
    <name evidence="6" type="ORF">EIMP300_28160</name>
</gene>
<evidence type="ECO:0000256" key="1">
    <source>
        <dbReference type="ARBA" id="ARBA00022741"/>
    </source>
</evidence>
<evidence type="ECO:0000256" key="4">
    <source>
        <dbReference type="ARBA" id="ARBA00022840"/>
    </source>
</evidence>
<dbReference type="InterPro" id="IPR014016">
    <property type="entry name" value="UvrD-like_ATP-bd"/>
</dbReference>
<feature type="domain" description="UvrD-like helicase ATP-binding" evidence="5">
    <location>
        <begin position="18"/>
        <end position="120"/>
    </location>
</feature>
<accession>A0A8S0FMT2</accession>
<keyword evidence="3" id="KW-0347">Helicase</keyword>
<dbReference type="AlphaFoldDB" id="A0A8S0FMT2"/>
<sequence>MRLLLGLGGSAAFPRPLTVEELLVVTFTEAATAELRGRIRSNIHELRIACLRETTDNPLYKRLLEEIDDKAQAAQWLLLAERQMDEAAVFTIHGFCQRMLNLNAFESGMLFEQQLIEDESLLRYQACADFWRRHCYPLPREIAFRSSLKPGKGRRRCCAILIVICKAKRQLSKHRPPMMKRWLPATRKLWRVLMP</sequence>
<protein>
    <recommendedName>
        <fullName evidence="5">UvrD-like helicase ATP-binding domain-containing protein</fullName>
    </recommendedName>
</protein>
<dbReference type="GO" id="GO:0004386">
    <property type="term" value="F:helicase activity"/>
    <property type="evidence" value="ECO:0007669"/>
    <property type="project" value="UniProtKB-KW"/>
</dbReference>
<evidence type="ECO:0000256" key="2">
    <source>
        <dbReference type="ARBA" id="ARBA00022801"/>
    </source>
</evidence>
<keyword evidence="1" id="KW-0547">Nucleotide-binding</keyword>
<organism evidence="6 7">
    <name type="scientific">Escherichia coli</name>
    <dbReference type="NCBI Taxonomy" id="562"/>
    <lineage>
        <taxon>Bacteria</taxon>
        <taxon>Pseudomonadati</taxon>
        <taxon>Pseudomonadota</taxon>
        <taxon>Gammaproteobacteria</taxon>
        <taxon>Enterobacterales</taxon>
        <taxon>Enterobacteriaceae</taxon>
        <taxon>Escherichia</taxon>
    </lineage>
</organism>
<dbReference type="EMBL" id="AP022360">
    <property type="protein sequence ID" value="BBU81416.1"/>
    <property type="molecule type" value="Genomic_DNA"/>
</dbReference>
<keyword evidence="2" id="KW-0378">Hydrolase</keyword>
<dbReference type="GO" id="GO:0005524">
    <property type="term" value="F:ATP binding"/>
    <property type="evidence" value="ECO:0007669"/>
    <property type="project" value="UniProtKB-KW"/>
</dbReference>
<dbReference type="InterPro" id="IPR027417">
    <property type="entry name" value="P-loop_NTPase"/>
</dbReference>
<dbReference type="Gene3D" id="3.40.50.300">
    <property type="entry name" value="P-loop containing nucleotide triphosphate hydrolases"/>
    <property type="match status" value="1"/>
</dbReference>
<dbReference type="Proteomes" id="UP000467488">
    <property type="component" value="Chromosome"/>
</dbReference>